<evidence type="ECO:0000259" key="1">
    <source>
        <dbReference type="SMART" id="SM00849"/>
    </source>
</evidence>
<dbReference type="InterPro" id="IPR036866">
    <property type="entry name" value="RibonucZ/Hydroxyglut_hydro"/>
</dbReference>
<dbReference type="GeneID" id="303113935"/>
<organism evidence="2 3">
    <name type="scientific">Hornefia butyriciproducens</name>
    <dbReference type="NCBI Taxonomy" id="2652293"/>
    <lineage>
        <taxon>Bacteria</taxon>
        <taxon>Bacillati</taxon>
        <taxon>Bacillota</taxon>
        <taxon>Clostridia</taxon>
        <taxon>Peptostreptococcales</taxon>
        <taxon>Anaerovoracaceae</taxon>
        <taxon>Hornefia</taxon>
    </lineage>
</organism>
<dbReference type="RefSeq" id="WP_154573429.1">
    <property type="nucleotide sequence ID" value="NZ_JAXFFR010000040.1"/>
</dbReference>
<dbReference type="InterPro" id="IPR050855">
    <property type="entry name" value="NDM-1-like"/>
</dbReference>
<dbReference type="Proteomes" id="UP000474676">
    <property type="component" value="Unassembled WGS sequence"/>
</dbReference>
<evidence type="ECO:0000313" key="2">
    <source>
        <dbReference type="EMBL" id="MST50953.1"/>
    </source>
</evidence>
<accession>A0A6L5Y2W1</accession>
<dbReference type="EMBL" id="VUMZ01000001">
    <property type="protein sequence ID" value="MST50953.1"/>
    <property type="molecule type" value="Genomic_DNA"/>
</dbReference>
<feature type="domain" description="Metallo-beta-lactamase" evidence="1">
    <location>
        <begin position="47"/>
        <end position="253"/>
    </location>
</feature>
<reference evidence="2 3" key="1">
    <citation type="submission" date="2019-08" db="EMBL/GenBank/DDBJ databases">
        <title>In-depth cultivation of the pig gut microbiome towards novel bacterial diversity and tailored functional studies.</title>
        <authorList>
            <person name="Wylensek D."/>
            <person name="Hitch T.C.A."/>
            <person name="Clavel T."/>
        </authorList>
    </citation>
    <scope>NUCLEOTIDE SEQUENCE [LARGE SCALE GENOMIC DNA]</scope>
    <source>
        <strain evidence="2 3">WCA-MUC-591-APC-3H</strain>
    </source>
</reference>
<keyword evidence="2" id="KW-0378">Hydrolase</keyword>
<dbReference type="PANTHER" id="PTHR42951:SF4">
    <property type="entry name" value="ACYL-COENZYME A THIOESTERASE MBLAC2"/>
    <property type="match status" value="1"/>
</dbReference>
<keyword evidence="3" id="KW-1185">Reference proteome</keyword>
<sequence length="311" mass="36040">MKWKTPEKRPYYSKYRQIDIRSGQGWYECYELPGDVYAVCEPQHLQEVNVFLIFGETRVLMLDTGMGICDIRPVIEELVMLRCGAQAEDMLDNLIVVNCHLHFDHTGNAWRFPEIVTADVPIVRRQAREGVPHEPLANQADEDMFLFGYPKGFAPEDYCIRPYHIRCCEDGHRFRLGGREVEFITTPGHTEDHAMLYDHRDGILFAGDMIYFGAIYVQFDNEILGHSDIQEYIDSLEKVKRRCPDMRSIYVSHNDFITDLSAIDKIRDALIAVRDGEAEGEPLRDEKYGYYGDPPTMRQYWFDGFSVVAGK</sequence>
<comment type="caution">
    <text evidence="2">The sequence shown here is derived from an EMBL/GenBank/DDBJ whole genome shotgun (WGS) entry which is preliminary data.</text>
</comment>
<dbReference type="SUPFAM" id="SSF56281">
    <property type="entry name" value="Metallo-hydrolase/oxidoreductase"/>
    <property type="match status" value="1"/>
</dbReference>
<dbReference type="SMART" id="SM00849">
    <property type="entry name" value="Lactamase_B"/>
    <property type="match status" value="1"/>
</dbReference>
<protein>
    <submittedName>
        <fullName evidence="2">MBL fold metallo-hydrolase</fullName>
    </submittedName>
</protein>
<dbReference type="GO" id="GO:0016787">
    <property type="term" value="F:hydrolase activity"/>
    <property type="evidence" value="ECO:0007669"/>
    <property type="project" value="UniProtKB-KW"/>
</dbReference>
<dbReference type="InterPro" id="IPR001279">
    <property type="entry name" value="Metallo-B-lactamas"/>
</dbReference>
<gene>
    <name evidence="2" type="ORF">FYJ64_01230</name>
</gene>
<evidence type="ECO:0000313" key="3">
    <source>
        <dbReference type="Proteomes" id="UP000474676"/>
    </source>
</evidence>
<dbReference type="PANTHER" id="PTHR42951">
    <property type="entry name" value="METALLO-BETA-LACTAMASE DOMAIN-CONTAINING"/>
    <property type="match status" value="1"/>
</dbReference>
<name>A0A6L5Y2W1_9FIRM</name>
<dbReference type="Gene3D" id="3.60.15.10">
    <property type="entry name" value="Ribonuclease Z/Hydroxyacylglutathione hydrolase-like"/>
    <property type="match status" value="1"/>
</dbReference>
<dbReference type="AlphaFoldDB" id="A0A6L5Y2W1"/>
<dbReference type="Pfam" id="PF00753">
    <property type="entry name" value="Lactamase_B"/>
    <property type="match status" value="1"/>
</dbReference>
<proteinExistence type="predicted"/>